<gene>
    <name evidence="2" type="ORF">DACRYDRAFT_107856</name>
</gene>
<reference evidence="2 3" key="1">
    <citation type="journal article" date="2012" name="Science">
        <title>The Paleozoic origin of enzymatic lignin decomposition reconstructed from 31 fungal genomes.</title>
        <authorList>
            <person name="Floudas D."/>
            <person name="Binder M."/>
            <person name="Riley R."/>
            <person name="Barry K."/>
            <person name="Blanchette R.A."/>
            <person name="Henrissat B."/>
            <person name="Martinez A.T."/>
            <person name="Otillar R."/>
            <person name="Spatafora J.W."/>
            <person name="Yadav J.S."/>
            <person name="Aerts A."/>
            <person name="Benoit I."/>
            <person name="Boyd A."/>
            <person name="Carlson A."/>
            <person name="Copeland A."/>
            <person name="Coutinho P.M."/>
            <person name="de Vries R.P."/>
            <person name="Ferreira P."/>
            <person name="Findley K."/>
            <person name="Foster B."/>
            <person name="Gaskell J."/>
            <person name="Glotzer D."/>
            <person name="Gorecki P."/>
            <person name="Heitman J."/>
            <person name="Hesse C."/>
            <person name="Hori C."/>
            <person name="Igarashi K."/>
            <person name="Jurgens J.A."/>
            <person name="Kallen N."/>
            <person name="Kersten P."/>
            <person name="Kohler A."/>
            <person name="Kuees U."/>
            <person name="Kumar T.K.A."/>
            <person name="Kuo A."/>
            <person name="LaButti K."/>
            <person name="Larrondo L.F."/>
            <person name="Lindquist E."/>
            <person name="Ling A."/>
            <person name="Lombard V."/>
            <person name="Lucas S."/>
            <person name="Lundell T."/>
            <person name="Martin R."/>
            <person name="McLaughlin D.J."/>
            <person name="Morgenstern I."/>
            <person name="Morin E."/>
            <person name="Murat C."/>
            <person name="Nagy L.G."/>
            <person name="Nolan M."/>
            <person name="Ohm R.A."/>
            <person name="Patyshakuliyeva A."/>
            <person name="Rokas A."/>
            <person name="Ruiz-Duenas F.J."/>
            <person name="Sabat G."/>
            <person name="Salamov A."/>
            <person name="Samejima M."/>
            <person name="Schmutz J."/>
            <person name="Slot J.C."/>
            <person name="St John F."/>
            <person name="Stenlid J."/>
            <person name="Sun H."/>
            <person name="Sun S."/>
            <person name="Syed K."/>
            <person name="Tsang A."/>
            <person name="Wiebenga A."/>
            <person name="Young D."/>
            <person name="Pisabarro A."/>
            <person name="Eastwood D.C."/>
            <person name="Martin F."/>
            <person name="Cullen D."/>
            <person name="Grigoriev I.V."/>
            <person name="Hibbett D.S."/>
        </authorList>
    </citation>
    <scope>NUCLEOTIDE SEQUENCE [LARGE SCALE GENOMIC DNA]</scope>
    <source>
        <strain evidence="2 3">DJM-731 SS1</strain>
    </source>
</reference>
<protein>
    <submittedName>
        <fullName evidence="2">Uncharacterized protein</fullName>
    </submittedName>
</protein>
<evidence type="ECO:0000313" key="2">
    <source>
        <dbReference type="EMBL" id="EJU01299.1"/>
    </source>
</evidence>
<name>M5FXS1_DACPD</name>
<accession>M5FXS1</accession>
<dbReference type="HOGENOM" id="CLU_1165780_0_0_1"/>
<dbReference type="OrthoDB" id="2789563at2759"/>
<dbReference type="EMBL" id="JH795864">
    <property type="protein sequence ID" value="EJU01299.1"/>
    <property type="molecule type" value="Genomic_DNA"/>
</dbReference>
<dbReference type="Proteomes" id="UP000030653">
    <property type="component" value="Unassembled WGS sequence"/>
</dbReference>
<evidence type="ECO:0000313" key="3">
    <source>
        <dbReference type="Proteomes" id="UP000030653"/>
    </source>
</evidence>
<dbReference type="GeneID" id="63683611"/>
<feature type="compositionally biased region" description="Polar residues" evidence="1">
    <location>
        <begin position="29"/>
        <end position="47"/>
    </location>
</feature>
<dbReference type="RefSeq" id="XP_040628196.1">
    <property type="nucleotide sequence ID" value="XM_040768549.1"/>
</dbReference>
<sequence>MYGSSKSNPSLSRTSIGTYVPPHRRESLPPTSETTASTVSNPPSRASSPDPYANTPAAFSRVSRRNNSLKDGRKTYTFQQIRERIPAPGSQTFVQAVRSREENPGPVDPLVPKPPWWKTICRIMVHLGMHPAAPEELWTRVHNRALLEASLTSQAKIPLFVELLNRRWEFKGHYEITRYEIFKGLSEEVKVFIESRKESKLWKWPETVNWNELLMTDWARVELRLVEDQSLGNPMEGM</sequence>
<feature type="compositionally biased region" description="Polar residues" evidence="1">
    <location>
        <begin position="1"/>
        <end position="17"/>
    </location>
</feature>
<dbReference type="AlphaFoldDB" id="M5FXS1"/>
<organism evidence="2 3">
    <name type="scientific">Dacryopinax primogenitus (strain DJM 731)</name>
    <name type="common">Brown rot fungus</name>
    <dbReference type="NCBI Taxonomy" id="1858805"/>
    <lineage>
        <taxon>Eukaryota</taxon>
        <taxon>Fungi</taxon>
        <taxon>Dikarya</taxon>
        <taxon>Basidiomycota</taxon>
        <taxon>Agaricomycotina</taxon>
        <taxon>Dacrymycetes</taxon>
        <taxon>Dacrymycetales</taxon>
        <taxon>Dacrymycetaceae</taxon>
        <taxon>Dacryopinax</taxon>
    </lineage>
</organism>
<keyword evidence="3" id="KW-1185">Reference proteome</keyword>
<proteinExistence type="predicted"/>
<evidence type="ECO:0000256" key="1">
    <source>
        <dbReference type="SAM" id="MobiDB-lite"/>
    </source>
</evidence>
<feature type="region of interest" description="Disordered" evidence="1">
    <location>
        <begin position="1"/>
        <end position="72"/>
    </location>
</feature>